<dbReference type="EMBL" id="KV454538">
    <property type="protein sequence ID" value="ODV70295.1"/>
    <property type="molecule type" value="Genomic_DNA"/>
</dbReference>
<sequence>MLSTSLSKSILSKPLVRGLMSRQYLSYSTSGPGLNFSPFANLTNTQKLALSVSGYLLACLGVVSIAERKKFSHVFKQLGEW</sequence>
<evidence type="ECO:0000313" key="2">
    <source>
        <dbReference type="Proteomes" id="UP000095085"/>
    </source>
</evidence>
<name>A0A1E4RTB7_9ASCO</name>
<gene>
    <name evidence="1" type="ORF">HYPBUDRAFT_180195</name>
</gene>
<reference evidence="2" key="1">
    <citation type="submission" date="2016-05" db="EMBL/GenBank/DDBJ databases">
        <title>Comparative genomics of biotechnologically important yeasts.</title>
        <authorList>
            <consortium name="DOE Joint Genome Institute"/>
            <person name="Riley R."/>
            <person name="Haridas S."/>
            <person name="Wolfe K.H."/>
            <person name="Lopes M.R."/>
            <person name="Hittinger C.T."/>
            <person name="Goker M."/>
            <person name="Salamov A."/>
            <person name="Wisecaver J."/>
            <person name="Long T.M."/>
            <person name="Aerts A.L."/>
            <person name="Barry K."/>
            <person name="Choi C."/>
            <person name="Clum A."/>
            <person name="Coughlan A.Y."/>
            <person name="Deshpande S."/>
            <person name="Douglass A.P."/>
            <person name="Hanson S.J."/>
            <person name="Klenk H.-P."/>
            <person name="Labutti K."/>
            <person name="Lapidus A."/>
            <person name="Lindquist E."/>
            <person name="Lipzen A."/>
            <person name="Meier-Kolthoff J.P."/>
            <person name="Ohm R.A."/>
            <person name="Otillar R.P."/>
            <person name="Pangilinan J."/>
            <person name="Peng Y."/>
            <person name="Rokas A."/>
            <person name="Rosa C.A."/>
            <person name="Scheuner C."/>
            <person name="Sibirny A.A."/>
            <person name="Slot J.C."/>
            <person name="Stielow J.B."/>
            <person name="Sun H."/>
            <person name="Kurtzman C.P."/>
            <person name="Blackwell M."/>
            <person name="Grigoriev I.V."/>
            <person name="Jeffries T.W."/>
        </authorList>
    </citation>
    <scope>NUCLEOTIDE SEQUENCE [LARGE SCALE GENOMIC DNA]</scope>
    <source>
        <strain evidence="2">NRRL Y-1933</strain>
    </source>
</reference>
<organism evidence="1 2">
    <name type="scientific">Hyphopichia burtonii NRRL Y-1933</name>
    <dbReference type="NCBI Taxonomy" id="984485"/>
    <lineage>
        <taxon>Eukaryota</taxon>
        <taxon>Fungi</taxon>
        <taxon>Dikarya</taxon>
        <taxon>Ascomycota</taxon>
        <taxon>Saccharomycotina</taxon>
        <taxon>Pichiomycetes</taxon>
        <taxon>Debaryomycetaceae</taxon>
        <taxon>Hyphopichia</taxon>
    </lineage>
</organism>
<dbReference type="AlphaFoldDB" id="A0A1E4RTB7"/>
<accession>A0A1E4RTB7</accession>
<dbReference type="RefSeq" id="XP_020079362.1">
    <property type="nucleotide sequence ID" value="XM_020222893.1"/>
</dbReference>
<dbReference type="Proteomes" id="UP000095085">
    <property type="component" value="Unassembled WGS sequence"/>
</dbReference>
<proteinExistence type="predicted"/>
<keyword evidence="2" id="KW-1185">Reference proteome</keyword>
<protein>
    <submittedName>
        <fullName evidence="1">Uncharacterized protein</fullName>
    </submittedName>
</protein>
<dbReference type="GeneID" id="30997442"/>
<evidence type="ECO:0000313" key="1">
    <source>
        <dbReference type="EMBL" id="ODV70295.1"/>
    </source>
</evidence>